<name>A0A9D0ZQ85_9FIRM</name>
<sequence>MTFESYRKKVMKNDRRNYKYIEQFEMWLKENKISARQIDDYFSLNLFLNNYLTANGIVKMEDGPSKVPYYLEVWFWKYAYQPNEKNFKNSIETLKIFYEYICTLGKIDEKTYTNMCDTIDKNMAIWLKQKGKIKQSLITKKTLKPQKYKITAYLHEYKKEIYRIYMVNDNMTISNFCEAVILSMNGDLSHLYEMNYKYGIYICDYMNEEMPYEHKMENITLKDLSLKSQQRLYIRYDFGDEWIFEIKINKVFDGHDSKQIILLEGKGCGIEEDSGGPHNLYELISDKDNEWGYNYNSFNLDEINKMLDKRYNKS</sequence>
<evidence type="ECO:0000259" key="1">
    <source>
        <dbReference type="Pfam" id="PF07929"/>
    </source>
</evidence>
<dbReference type="Proteomes" id="UP000886786">
    <property type="component" value="Unassembled WGS sequence"/>
</dbReference>
<evidence type="ECO:0000313" key="2">
    <source>
        <dbReference type="EMBL" id="HIQ90441.1"/>
    </source>
</evidence>
<reference evidence="2" key="1">
    <citation type="submission" date="2020-10" db="EMBL/GenBank/DDBJ databases">
        <authorList>
            <person name="Gilroy R."/>
        </authorList>
    </citation>
    <scope>NUCLEOTIDE SEQUENCE</scope>
    <source>
        <strain evidence="2">CHK147-3167</strain>
    </source>
</reference>
<proteinExistence type="predicted"/>
<organism evidence="2 3">
    <name type="scientific">Candidatus Coprosoma intestinipullorum</name>
    <dbReference type="NCBI Taxonomy" id="2840752"/>
    <lineage>
        <taxon>Bacteria</taxon>
        <taxon>Bacillati</taxon>
        <taxon>Bacillota</taxon>
        <taxon>Bacillota incertae sedis</taxon>
        <taxon>Candidatus Coprosoma</taxon>
    </lineage>
</organism>
<comment type="caution">
    <text evidence="2">The sequence shown here is derived from an EMBL/GenBank/DDBJ whole genome shotgun (WGS) entry which is preliminary data.</text>
</comment>
<reference evidence="2" key="2">
    <citation type="journal article" date="2021" name="PeerJ">
        <title>Extensive microbial diversity within the chicken gut microbiome revealed by metagenomics and culture.</title>
        <authorList>
            <person name="Gilroy R."/>
            <person name="Ravi A."/>
            <person name="Getino M."/>
            <person name="Pursley I."/>
            <person name="Horton D.L."/>
            <person name="Alikhan N.F."/>
            <person name="Baker D."/>
            <person name="Gharbi K."/>
            <person name="Hall N."/>
            <person name="Watson M."/>
            <person name="Adriaenssens E.M."/>
            <person name="Foster-Nyarko E."/>
            <person name="Jarju S."/>
            <person name="Secka A."/>
            <person name="Antonio M."/>
            <person name="Oren A."/>
            <person name="Chaudhuri R.R."/>
            <person name="La Ragione R."/>
            <person name="Hildebrand F."/>
            <person name="Pallen M.J."/>
        </authorList>
    </citation>
    <scope>NUCLEOTIDE SEQUENCE</scope>
    <source>
        <strain evidence="2">CHK147-3167</strain>
    </source>
</reference>
<protein>
    <recommendedName>
        <fullName evidence="1">Plasmid pRiA4b Orf3-like domain-containing protein</fullName>
    </recommendedName>
</protein>
<dbReference type="Pfam" id="PF07929">
    <property type="entry name" value="PRiA4_ORF3"/>
    <property type="match status" value="1"/>
</dbReference>
<dbReference type="SUPFAM" id="SSF159941">
    <property type="entry name" value="MM3350-like"/>
    <property type="match status" value="1"/>
</dbReference>
<evidence type="ECO:0000313" key="3">
    <source>
        <dbReference type="Proteomes" id="UP000886786"/>
    </source>
</evidence>
<dbReference type="EMBL" id="DVFV01000042">
    <property type="protein sequence ID" value="HIQ90441.1"/>
    <property type="molecule type" value="Genomic_DNA"/>
</dbReference>
<dbReference type="AlphaFoldDB" id="A0A9D0ZQ85"/>
<dbReference type="InterPro" id="IPR024047">
    <property type="entry name" value="MM3350-like_sf"/>
</dbReference>
<accession>A0A9D0ZQ85</accession>
<gene>
    <name evidence="2" type="ORF">IAB27_02280</name>
</gene>
<dbReference type="Gene3D" id="3.10.290.30">
    <property type="entry name" value="MM3350-like"/>
    <property type="match status" value="1"/>
</dbReference>
<feature type="domain" description="Plasmid pRiA4b Orf3-like" evidence="1">
    <location>
        <begin position="147"/>
        <end position="288"/>
    </location>
</feature>
<dbReference type="InterPro" id="IPR012912">
    <property type="entry name" value="Plasmid_pRiA4b_Orf3-like"/>
</dbReference>